<name>A0A928VQ24_9CYAN</name>
<dbReference type="InterPro" id="IPR051394">
    <property type="entry name" value="Glutamate_Synthase"/>
</dbReference>
<feature type="domain" description="FAD/NAD(P)-binding" evidence="5">
    <location>
        <begin position="382"/>
        <end position="477"/>
    </location>
</feature>
<evidence type="ECO:0000256" key="1">
    <source>
        <dbReference type="ARBA" id="ARBA00022605"/>
    </source>
</evidence>
<dbReference type="Gene3D" id="1.10.1060.10">
    <property type="entry name" value="Alpha-helical ferredoxin"/>
    <property type="match status" value="1"/>
</dbReference>
<dbReference type="InterPro" id="IPR036188">
    <property type="entry name" value="FAD/NAD-bd_sf"/>
</dbReference>
<evidence type="ECO:0000313" key="7">
    <source>
        <dbReference type="EMBL" id="MBE9030009.1"/>
    </source>
</evidence>
<keyword evidence="3" id="KW-0314">Glutamate biosynthesis</keyword>
<proteinExistence type="predicted"/>
<accession>A0A928VQ24</accession>
<dbReference type="InterPro" id="IPR006005">
    <property type="entry name" value="Glut_synth_ssu1"/>
</dbReference>
<dbReference type="InterPro" id="IPR009051">
    <property type="entry name" value="Helical_ferredxn"/>
</dbReference>
<feature type="domain" description="FAD/NAD(P)-binding" evidence="5">
    <location>
        <begin position="153"/>
        <end position="329"/>
    </location>
</feature>
<dbReference type="GO" id="GO:0006537">
    <property type="term" value="P:glutamate biosynthetic process"/>
    <property type="evidence" value="ECO:0007669"/>
    <property type="project" value="UniProtKB-KW"/>
</dbReference>
<dbReference type="PANTHER" id="PTHR43100:SF1">
    <property type="entry name" value="GLUTAMATE SYNTHASE [NADPH] SMALL CHAIN"/>
    <property type="match status" value="1"/>
</dbReference>
<dbReference type="InterPro" id="IPR023753">
    <property type="entry name" value="FAD/NAD-binding_dom"/>
</dbReference>
<evidence type="ECO:0000256" key="3">
    <source>
        <dbReference type="ARBA" id="ARBA00023164"/>
    </source>
</evidence>
<dbReference type="PANTHER" id="PTHR43100">
    <property type="entry name" value="GLUTAMATE SYNTHASE [NADPH] SMALL CHAIN"/>
    <property type="match status" value="1"/>
</dbReference>
<keyword evidence="8" id="KW-1185">Reference proteome</keyword>
<keyword evidence="1" id="KW-0028">Amino-acid biosynthesis</keyword>
<dbReference type="InterPro" id="IPR028261">
    <property type="entry name" value="DPD_II"/>
</dbReference>
<evidence type="ECO:0000259" key="6">
    <source>
        <dbReference type="Pfam" id="PF14691"/>
    </source>
</evidence>
<dbReference type="AlphaFoldDB" id="A0A928VQ24"/>
<dbReference type="NCBIfam" id="TIGR01317">
    <property type="entry name" value="GOGAT_sm_gam"/>
    <property type="match status" value="1"/>
</dbReference>
<dbReference type="FunFam" id="3.40.50.720:FF:000113">
    <property type="entry name" value="Glutamate synthase [NADH], amyloplastic"/>
    <property type="match status" value="1"/>
</dbReference>
<evidence type="ECO:0000259" key="5">
    <source>
        <dbReference type="Pfam" id="PF07992"/>
    </source>
</evidence>
<dbReference type="Proteomes" id="UP000625316">
    <property type="component" value="Unassembled WGS sequence"/>
</dbReference>
<evidence type="ECO:0000256" key="2">
    <source>
        <dbReference type="ARBA" id="ARBA00023002"/>
    </source>
</evidence>
<dbReference type="PRINTS" id="PR00419">
    <property type="entry name" value="ADXRDTASE"/>
</dbReference>
<dbReference type="GO" id="GO:0051536">
    <property type="term" value="F:iron-sulfur cluster binding"/>
    <property type="evidence" value="ECO:0007669"/>
    <property type="project" value="InterPro"/>
</dbReference>
<dbReference type="Gene3D" id="3.50.50.60">
    <property type="entry name" value="FAD/NAD(P)-binding domain"/>
    <property type="match status" value="2"/>
</dbReference>
<feature type="domain" description="Dihydroprymidine dehydrogenase" evidence="6">
    <location>
        <begin position="23"/>
        <end position="140"/>
    </location>
</feature>
<keyword evidence="2" id="KW-0560">Oxidoreductase</keyword>
<comment type="caution">
    <text evidence="7">The sequence shown here is derived from an EMBL/GenBank/DDBJ whole genome shotgun (WGS) entry which is preliminary data.</text>
</comment>
<evidence type="ECO:0000313" key="8">
    <source>
        <dbReference type="Proteomes" id="UP000625316"/>
    </source>
</evidence>
<protein>
    <submittedName>
        <fullName evidence="7">Glutamate synthase subunit beta</fullName>
    </submittedName>
</protein>
<gene>
    <name evidence="7" type="ORF">IQ266_09745</name>
</gene>
<dbReference type="SUPFAM" id="SSF46548">
    <property type="entry name" value="alpha-helical ferredoxin"/>
    <property type="match status" value="1"/>
</dbReference>
<dbReference type="Pfam" id="PF07992">
    <property type="entry name" value="Pyr_redox_2"/>
    <property type="match status" value="2"/>
</dbReference>
<dbReference type="Pfam" id="PF14691">
    <property type="entry name" value="Fer4_20"/>
    <property type="match status" value="1"/>
</dbReference>
<organism evidence="7 8">
    <name type="scientific">Romeriopsis navalis LEGE 11480</name>
    <dbReference type="NCBI Taxonomy" id="2777977"/>
    <lineage>
        <taxon>Bacteria</taxon>
        <taxon>Bacillati</taxon>
        <taxon>Cyanobacteriota</taxon>
        <taxon>Cyanophyceae</taxon>
        <taxon>Leptolyngbyales</taxon>
        <taxon>Leptolyngbyaceae</taxon>
        <taxon>Romeriopsis</taxon>
        <taxon>Romeriopsis navalis</taxon>
    </lineage>
</organism>
<comment type="pathway">
    <text evidence="4">Amino-acid biosynthesis.</text>
</comment>
<reference evidence="7" key="1">
    <citation type="submission" date="2020-10" db="EMBL/GenBank/DDBJ databases">
        <authorList>
            <person name="Castelo-Branco R."/>
            <person name="Eusebio N."/>
            <person name="Adriana R."/>
            <person name="Vieira A."/>
            <person name="Brugerolle De Fraissinette N."/>
            <person name="Rezende De Castro R."/>
            <person name="Schneider M.P."/>
            <person name="Vasconcelos V."/>
            <person name="Leao P.N."/>
        </authorList>
    </citation>
    <scope>NUCLEOTIDE SEQUENCE</scope>
    <source>
        <strain evidence="7">LEGE 11480</strain>
    </source>
</reference>
<evidence type="ECO:0000256" key="4">
    <source>
        <dbReference type="ARBA" id="ARBA00029440"/>
    </source>
</evidence>
<dbReference type="EMBL" id="JADEXQ010000026">
    <property type="protein sequence ID" value="MBE9030009.1"/>
    <property type="molecule type" value="Genomic_DNA"/>
</dbReference>
<dbReference type="SUPFAM" id="SSF51971">
    <property type="entry name" value="Nucleotide-binding domain"/>
    <property type="match status" value="1"/>
</dbReference>
<dbReference type="RefSeq" id="WP_264324834.1">
    <property type="nucleotide sequence ID" value="NZ_JADEXQ010000026.1"/>
</dbReference>
<sequence>MGKPTGFIEFLRELPTDLDPKDRIRNWDEFHVPLPDERLRQQGARCMDCGVPFCHSGTLINNMASGCPINNLIPEWNDLIYRGLWEEALDRLHRTNNFPEFTGRVCPAPCEGSCVLGINNPPVTIKNIECSIADKGWENGWITPNPPEKRTGKKVAIVGSGPAGLSAAAQLNQAGHTVTVYERADRPGGLLMYGIPNMKLDKQEVVQRRLDQLVAEGVNFVCNTEIGKDVTAQQLVEDFDAVVLCTGATKPRDLPIEGRESTGIHFAMEFLTANTKTVLNEGEPVEGFISAAGKDVVIIGGGDTGTDCVGTSIRHGCNSMTQVEIMPKAPDERAESNPWPEWPKVYKLDYGQEESAARFGDDPRVYTTTATKFESDEKGHVKAVHTVEVEWTRNAEGRFIPKHMEGTEKVVPAQLVLLAMGFLGPEQPMLESLGLERDGRSNIKAEHGDYATSIPGVFAAGDCRRGQSLVVWAFNEGRGVAKACDKFLMGVTNLP</sequence>
<dbReference type="GO" id="GO:0016639">
    <property type="term" value="F:oxidoreductase activity, acting on the CH-NH2 group of donors, NAD or NADP as acceptor"/>
    <property type="evidence" value="ECO:0007669"/>
    <property type="project" value="InterPro"/>
</dbReference>